<dbReference type="AlphaFoldDB" id="A0A3Q8IG27"/>
<proteinExistence type="predicted"/>
<feature type="region of interest" description="Disordered" evidence="1">
    <location>
        <begin position="49"/>
        <end position="68"/>
    </location>
</feature>
<reference evidence="2 3" key="1">
    <citation type="journal article" date="2018" name="Sci. Rep.">
        <title>A complete Leishmania donovani reference genome identifies novel genetic variations associated with virulence.</title>
        <authorList>
            <person name="Lypaczewski P."/>
            <person name="Hoshizaki J."/>
            <person name="Zhang W.-W."/>
            <person name="McCall L.-I."/>
            <person name="Torcivia-Rodriguez J."/>
            <person name="Simonyan V."/>
            <person name="Kaur A."/>
            <person name="Dewar K."/>
            <person name="Matlashewski G."/>
        </authorList>
    </citation>
    <scope>NUCLEOTIDE SEQUENCE [LARGE SCALE GENOMIC DNA]</scope>
    <source>
        <strain evidence="2 3">LdCL</strain>
    </source>
</reference>
<evidence type="ECO:0000313" key="3">
    <source>
        <dbReference type="Proteomes" id="UP000274082"/>
    </source>
</evidence>
<organism evidence="2 3">
    <name type="scientific">Leishmania donovani</name>
    <dbReference type="NCBI Taxonomy" id="5661"/>
    <lineage>
        <taxon>Eukaryota</taxon>
        <taxon>Discoba</taxon>
        <taxon>Euglenozoa</taxon>
        <taxon>Kinetoplastea</taxon>
        <taxon>Metakinetoplastina</taxon>
        <taxon>Trypanosomatida</taxon>
        <taxon>Trypanosomatidae</taxon>
        <taxon>Leishmaniinae</taxon>
        <taxon>Leishmania</taxon>
    </lineage>
</organism>
<dbReference type="VEuPathDB" id="TriTrypDB:LDHU3_32.3320"/>
<dbReference type="VEuPathDB" id="TriTrypDB:LdCL_320032300"/>
<dbReference type="Proteomes" id="UP000274082">
    <property type="component" value="Chromosome 32"/>
</dbReference>
<dbReference type="OrthoDB" id="273098at2759"/>
<feature type="region of interest" description="Disordered" evidence="1">
    <location>
        <begin position="73"/>
        <end position="108"/>
    </location>
</feature>
<dbReference type="VEuPathDB" id="TriTrypDB:LdBPK_322650.1"/>
<dbReference type="EMBL" id="CP029531">
    <property type="protein sequence ID" value="AYU81814.1"/>
    <property type="molecule type" value="Genomic_DNA"/>
</dbReference>
<name>A0A3Q8IG27_LEIDO</name>
<evidence type="ECO:0000313" key="2">
    <source>
        <dbReference type="EMBL" id="AYU81814.1"/>
    </source>
</evidence>
<evidence type="ECO:0000256" key="1">
    <source>
        <dbReference type="SAM" id="MobiDB-lite"/>
    </source>
</evidence>
<protein>
    <submittedName>
        <fullName evidence="2">Uncharacterized protein</fullName>
    </submittedName>
</protein>
<keyword evidence="3" id="KW-1185">Reference proteome</keyword>
<gene>
    <name evidence="2" type="ORF">LdCL_320032300</name>
</gene>
<sequence>MASHGESAVPAPGLQRRGTVSGAGVRTITTAVGRLLTDYAVQLREDLGSTDATGGVSFKPGWEAEDGDLVKVEGEGSDSAAGSAVETRHKTSSRHATDADDEAAPLTEADTAECRQRLQRLQRVKHLLAQFSGRAERRRVHAEAVKTSFLRSGSTAEADDEADGACRVSCETVRQNPVLMLALRRFDRIAQGFQGTTAPAAVAKAQGGGLREAGTAASVSETNKVNFIQPFLNPVPLAEGALSAFSRNVNIVFRRRPTAGGPPATGKRPRDEAVDSAASSWASTAVAPDAHNYWDLLATQQRRRRFSLYTARAALLPRVNAVCAPLYVSLAVQELAQLNSEAERFMLKRAWCVHTKAHLLREVPWVARDVAAYRVALREALPGFTESQQDAFLIDVVYAEFVCAEGGIVRVCVQHALFLDLTYDVRRQQWTLVALHWNIFTTSAGASLLTSQSALAVPHAQTPSAPPAAPVTAALAPLIAHSCAHGTDDSASPLPEAPTPASFVRIVPQDREALHRFLRLAFAQEGLSGGLHAANRLVCAVVMDTFATQLQSLQHSFFTGGGLGRLVEMEVRPGTLISFHLSLPELFVPSAPVAHVKMTVAGGTVMLECVRGTDLSTRRVTLPLGTSSLVASATVGVNTATRRSSMTVVDMEALLWQCVCASASS</sequence>
<accession>A0A3Q8IG27</accession>